<dbReference type="PROSITE" id="PS50222">
    <property type="entry name" value="EF_HAND_2"/>
    <property type="match status" value="2"/>
</dbReference>
<reference evidence="3 4" key="1">
    <citation type="submission" date="2022-03" db="EMBL/GenBank/DDBJ databases">
        <authorList>
            <person name="Koch H."/>
        </authorList>
    </citation>
    <scope>NUCLEOTIDE SEQUENCE [LARGE SCALE GENOMIC DNA]</scope>
    <source>
        <strain evidence="3 4">G1</strain>
    </source>
</reference>
<dbReference type="EMBL" id="OW150024">
    <property type="protein sequence ID" value="CAH2030940.1"/>
    <property type="molecule type" value="Genomic_DNA"/>
</dbReference>
<keyword evidence="1" id="KW-0732">Signal</keyword>
<dbReference type="Proteomes" id="UP001295463">
    <property type="component" value="Chromosome"/>
</dbReference>
<gene>
    <name evidence="3" type="ORF">GEAMG1_1126</name>
</gene>
<protein>
    <recommendedName>
        <fullName evidence="2">EF-hand domain-containing protein</fullName>
    </recommendedName>
</protein>
<dbReference type="RefSeq" id="WP_305731806.1">
    <property type="nucleotide sequence ID" value="NZ_OW150024.1"/>
</dbReference>
<dbReference type="Gene3D" id="1.10.238.10">
    <property type="entry name" value="EF-hand"/>
    <property type="match status" value="1"/>
</dbReference>
<dbReference type="InterPro" id="IPR002048">
    <property type="entry name" value="EF_hand_dom"/>
</dbReference>
<sequence>MMMKTVVAALMLAVSFPAAAVAEAQLFEQLDTDKSGTISRTELLKGDLAVVSAPDGTKRVQRRDPAATGQNVLTEGQKRRLFDTLDLDKNGFISRKEWQRAAPGGFILWKF</sequence>
<evidence type="ECO:0000313" key="3">
    <source>
        <dbReference type="EMBL" id="CAH2030940.1"/>
    </source>
</evidence>
<accession>A0ABM9D987</accession>
<dbReference type="SUPFAM" id="SSF47473">
    <property type="entry name" value="EF-hand"/>
    <property type="match status" value="1"/>
</dbReference>
<feature type="signal peptide" evidence="1">
    <location>
        <begin position="1"/>
        <end position="20"/>
    </location>
</feature>
<organism evidence="3 4">
    <name type="scientific">Trichlorobacter ammonificans</name>
    <dbReference type="NCBI Taxonomy" id="2916410"/>
    <lineage>
        <taxon>Bacteria</taxon>
        <taxon>Pseudomonadati</taxon>
        <taxon>Thermodesulfobacteriota</taxon>
        <taxon>Desulfuromonadia</taxon>
        <taxon>Geobacterales</taxon>
        <taxon>Geobacteraceae</taxon>
        <taxon>Trichlorobacter</taxon>
    </lineage>
</organism>
<name>A0ABM9D987_9BACT</name>
<dbReference type="Pfam" id="PF13202">
    <property type="entry name" value="EF-hand_5"/>
    <property type="match status" value="2"/>
</dbReference>
<evidence type="ECO:0000259" key="2">
    <source>
        <dbReference type="PROSITE" id="PS50222"/>
    </source>
</evidence>
<keyword evidence="4" id="KW-1185">Reference proteome</keyword>
<feature type="chain" id="PRO_5046608941" description="EF-hand domain-containing protein" evidence="1">
    <location>
        <begin position="21"/>
        <end position="111"/>
    </location>
</feature>
<feature type="domain" description="EF-hand" evidence="2">
    <location>
        <begin position="73"/>
        <end position="108"/>
    </location>
</feature>
<proteinExistence type="predicted"/>
<evidence type="ECO:0000313" key="4">
    <source>
        <dbReference type="Proteomes" id="UP001295463"/>
    </source>
</evidence>
<dbReference type="InterPro" id="IPR011992">
    <property type="entry name" value="EF-hand-dom_pair"/>
</dbReference>
<feature type="domain" description="EF-hand" evidence="2">
    <location>
        <begin position="25"/>
        <end position="53"/>
    </location>
</feature>
<dbReference type="InterPro" id="IPR018247">
    <property type="entry name" value="EF_Hand_1_Ca_BS"/>
</dbReference>
<evidence type="ECO:0000256" key="1">
    <source>
        <dbReference type="SAM" id="SignalP"/>
    </source>
</evidence>
<dbReference type="PROSITE" id="PS00018">
    <property type="entry name" value="EF_HAND_1"/>
    <property type="match status" value="2"/>
</dbReference>